<evidence type="ECO:0000313" key="4">
    <source>
        <dbReference type="Proteomes" id="UP000254259"/>
    </source>
</evidence>
<gene>
    <name evidence="2" type="ORF">CBM2586_P80008</name>
    <name evidence="1" type="ORF">CBM2589_P80007</name>
    <name evidence="3" type="ORF">CBM2636_P10145</name>
</gene>
<dbReference type="Proteomes" id="UP000254259">
    <property type="component" value="Plasmid CBM2636p"/>
</dbReference>
<dbReference type="OMA" id="IIAWWHH"/>
<protein>
    <submittedName>
        <fullName evidence="2">Uncharacterized protein</fullName>
    </submittedName>
</protein>
<dbReference type="EMBL" id="OFSN01000065">
    <property type="protein sequence ID" value="SOY78237.1"/>
    <property type="molecule type" value="Genomic_DNA"/>
</dbReference>
<dbReference type="EMBL" id="OFSP01000076">
    <property type="protein sequence ID" value="SOY77358.1"/>
    <property type="molecule type" value="Genomic_DNA"/>
</dbReference>
<name>A0A375DCU5_9BURK</name>
<dbReference type="Proteomes" id="UP000257016">
    <property type="component" value="Unassembled WGS sequence"/>
</dbReference>
<dbReference type="AlphaFoldDB" id="A0A375DCU5"/>
<evidence type="ECO:0000313" key="1">
    <source>
        <dbReference type="EMBL" id="SOY77358.1"/>
    </source>
</evidence>
<geneLocation type="plasmid" evidence="3">
    <name>CBM2636p</name>
</geneLocation>
<accession>A0A375DCU5</accession>
<keyword evidence="3" id="KW-0614">Plasmid</keyword>
<dbReference type="EMBL" id="LT984815">
    <property type="protein sequence ID" value="SPD69234.1"/>
    <property type="molecule type" value="Genomic_DNA"/>
</dbReference>
<evidence type="ECO:0000313" key="3">
    <source>
        <dbReference type="EMBL" id="SPD69234.1"/>
    </source>
</evidence>
<reference evidence="2 4" key="1">
    <citation type="submission" date="2018-01" db="EMBL/GenBank/DDBJ databases">
        <authorList>
            <person name="Clerissi C."/>
        </authorList>
    </citation>
    <scope>NUCLEOTIDE SEQUENCE</scope>
    <source>
        <strain evidence="2">Cupriavidus taiwanensis LMG 19430</strain>
        <strain evidence="1">Cupriavidus taiwanensis STM 3521</strain>
        <strain evidence="3">Cupriavidus taiwanensis SWF 66322</strain>
        <plasmid evidence="3">CBM2636p</plasmid>
        <plasmid evidence="4">cbm2636p</plasmid>
    </source>
</reference>
<proteinExistence type="predicted"/>
<dbReference type="Proteomes" id="UP000256297">
    <property type="component" value="Plasmid CBM2589_p"/>
</dbReference>
<evidence type="ECO:0000313" key="2">
    <source>
        <dbReference type="EMBL" id="SOY78237.1"/>
    </source>
</evidence>
<geneLocation type="plasmid" evidence="4">
    <name>cbm2636p</name>
</geneLocation>
<sequence length="95" mass="10464">MPAPYQSHMDIPRDTVKAIYRSAIDPRASDGEGAAWWDAVAAEVLAVARAEMNNAAAAAIIAWWHHDWSQVSDSPKAAAARIRRASRALSRRVRQ</sequence>
<organism evidence="2">
    <name type="scientific">Cupriavidus taiwanensis</name>
    <dbReference type="NCBI Taxonomy" id="164546"/>
    <lineage>
        <taxon>Bacteria</taxon>
        <taxon>Pseudomonadati</taxon>
        <taxon>Pseudomonadota</taxon>
        <taxon>Betaproteobacteria</taxon>
        <taxon>Burkholderiales</taxon>
        <taxon>Burkholderiaceae</taxon>
        <taxon>Cupriavidus</taxon>
    </lineage>
</organism>